<comment type="catalytic activity">
    <reaction evidence="8">
        <text>sedoheptulose + ATP = D-sedoheptulose 7-phosphate + ADP + H(+)</text>
        <dbReference type="Rhea" id="RHEA:23844"/>
        <dbReference type="ChEBI" id="CHEBI:15378"/>
        <dbReference type="ChEBI" id="CHEBI:16802"/>
        <dbReference type="ChEBI" id="CHEBI:30616"/>
        <dbReference type="ChEBI" id="CHEBI:57483"/>
        <dbReference type="ChEBI" id="CHEBI:456216"/>
        <dbReference type="EC" id="2.7.1.14"/>
    </reaction>
</comment>
<evidence type="ECO:0000256" key="9">
    <source>
        <dbReference type="ARBA" id="ARBA00057196"/>
    </source>
</evidence>
<dbReference type="Pfam" id="PF00370">
    <property type="entry name" value="FGGY_N"/>
    <property type="match status" value="1"/>
</dbReference>
<organism evidence="14">
    <name type="scientific">Notodromas monacha</name>
    <dbReference type="NCBI Taxonomy" id="399045"/>
    <lineage>
        <taxon>Eukaryota</taxon>
        <taxon>Metazoa</taxon>
        <taxon>Ecdysozoa</taxon>
        <taxon>Arthropoda</taxon>
        <taxon>Crustacea</taxon>
        <taxon>Oligostraca</taxon>
        <taxon>Ostracoda</taxon>
        <taxon>Podocopa</taxon>
        <taxon>Podocopida</taxon>
        <taxon>Cypridocopina</taxon>
        <taxon>Cypridoidea</taxon>
        <taxon>Cyprididae</taxon>
        <taxon>Notodromas</taxon>
    </lineage>
</organism>
<dbReference type="Proteomes" id="UP000678499">
    <property type="component" value="Unassembled WGS sequence"/>
</dbReference>
<dbReference type="AlphaFoldDB" id="A0A7R9BFI4"/>
<evidence type="ECO:0000256" key="11">
    <source>
        <dbReference type="ARBA" id="ARBA00069425"/>
    </source>
</evidence>
<evidence type="ECO:0000313" key="15">
    <source>
        <dbReference type="Proteomes" id="UP000678499"/>
    </source>
</evidence>
<evidence type="ECO:0000256" key="4">
    <source>
        <dbReference type="ARBA" id="ARBA00022679"/>
    </source>
</evidence>
<dbReference type="SUPFAM" id="SSF53067">
    <property type="entry name" value="Actin-like ATPase domain"/>
    <property type="match status" value="2"/>
</dbReference>
<evidence type="ECO:0000259" key="13">
    <source>
        <dbReference type="Pfam" id="PF00370"/>
    </source>
</evidence>
<dbReference type="FunFam" id="3.30.420.40:FF:000132">
    <property type="entry name" value="Sedoheptulokinase"/>
    <property type="match status" value="1"/>
</dbReference>
<proteinExistence type="inferred from homology"/>
<evidence type="ECO:0000256" key="8">
    <source>
        <dbReference type="ARBA" id="ARBA00052736"/>
    </source>
</evidence>
<evidence type="ECO:0000313" key="14">
    <source>
        <dbReference type="EMBL" id="CAD7274319.1"/>
    </source>
</evidence>
<dbReference type="GO" id="GO:0071222">
    <property type="term" value="P:cellular response to lipopolysaccharide"/>
    <property type="evidence" value="ECO:0007669"/>
    <property type="project" value="TreeGrafter"/>
</dbReference>
<keyword evidence="7" id="KW-0067">ATP-binding</keyword>
<dbReference type="InterPro" id="IPR043129">
    <property type="entry name" value="ATPase_NBD"/>
</dbReference>
<dbReference type="PANTHER" id="PTHR10196">
    <property type="entry name" value="SUGAR KINASE"/>
    <property type="match status" value="1"/>
</dbReference>
<evidence type="ECO:0000256" key="1">
    <source>
        <dbReference type="ARBA" id="ARBA00004496"/>
    </source>
</evidence>
<protein>
    <recommendedName>
        <fullName evidence="11">Sedoheptulokinase</fullName>
        <ecNumber evidence="10">2.7.1.14</ecNumber>
    </recommendedName>
    <alternativeName>
        <fullName evidence="12">Carbohydrate kinase-like protein</fullName>
    </alternativeName>
</protein>
<sequence>MKPARNVIQNHHLGLDLGTTSVKAVIWDSENQHCECEAVEATGAKVPHKDPLFDEQSVTLILNAVQRCIARLPAVQLRNVESVGVSGQMHGVVFWSSKNGTCCYDQGKYSVVESKVSNLVTWQDGRCTEEFLRTLPVSKSHVGVSSGFGCATIFWLQQNSPQSLSGYDCAGTIQDFLVAVICGLEKPVMTTQNAASWGYFDTASSCWEVDALKDAGFPLLFLPEVEEPRFKAGRLKETWCGVPAGTSVGAAFGDMQCAVHSVLSYSRDRNEKNAVLNFSTSAQLSFVMKPDFKPIVEGNGSQPIQYWPYFGKTYLAVAASLNGGNVLAKWIAMFSEVFKLVGVPVADDTLWQVLTRAAAGDDALNTNSTASPLLFGERHLPASRGSISNLGPDGFSASGVTRALCRGLVSNLLAMMPVKFLRASGVQGILGTGSALIKNQALRDEVGLQFELPFVLRQSGDAAVGAAKAISEHP</sequence>
<dbReference type="EMBL" id="OA882271">
    <property type="protein sequence ID" value="CAD7274319.1"/>
    <property type="molecule type" value="Genomic_DNA"/>
</dbReference>
<keyword evidence="4" id="KW-0808">Transferase</keyword>
<dbReference type="GO" id="GO:0046496">
    <property type="term" value="P:nicotinamide nucleotide metabolic process"/>
    <property type="evidence" value="ECO:0007669"/>
    <property type="project" value="UniProtKB-ARBA"/>
</dbReference>
<keyword evidence="3" id="KW-0963">Cytoplasm</keyword>
<name>A0A7R9BFI4_9CRUS</name>
<keyword evidence="6" id="KW-0418">Kinase</keyword>
<dbReference type="InterPro" id="IPR018484">
    <property type="entry name" value="FGGY_N"/>
</dbReference>
<keyword evidence="15" id="KW-1185">Reference proteome</keyword>
<evidence type="ECO:0000256" key="12">
    <source>
        <dbReference type="ARBA" id="ARBA00076706"/>
    </source>
</evidence>
<comment type="function">
    <text evidence="9">Acts as a modulator of macrophage activation through control of glucose metabolism.</text>
</comment>
<evidence type="ECO:0000256" key="3">
    <source>
        <dbReference type="ARBA" id="ARBA00022490"/>
    </source>
</evidence>
<dbReference type="Gene3D" id="3.30.420.40">
    <property type="match status" value="2"/>
</dbReference>
<reference evidence="14" key="1">
    <citation type="submission" date="2020-11" db="EMBL/GenBank/DDBJ databases">
        <authorList>
            <person name="Tran Van P."/>
        </authorList>
    </citation>
    <scope>NUCLEOTIDE SEQUENCE</scope>
</reference>
<dbReference type="OrthoDB" id="10264182at2759"/>
<dbReference type="GO" id="GO:0006091">
    <property type="term" value="P:generation of precursor metabolites and energy"/>
    <property type="evidence" value="ECO:0007669"/>
    <property type="project" value="UniProtKB-ARBA"/>
</dbReference>
<dbReference type="EC" id="2.7.1.14" evidence="10"/>
<dbReference type="FunFam" id="3.30.420.40:FF:000111">
    <property type="entry name" value="Sedoheptulokinase"/>
    <property type="match status" value="1"/>
</dbReference>
<evidence type="ECO:0000256" key="10">
    <source>
        <dbReference type="ARBA" id="ARBA00066341"/>
    </source>
</evidence>
<keyword evidence="5" id="KW-0547">Nucleotide-binding</keyword>
<evidence type="ECO:0000256" key="6">
    <source>
        <dbReference type="ARBA" id="ARBA00022777"/>
    </source>
</evidence>
<evidence type="ECO:0000256" key="2">
    <source>
        <dbReference type="ARBA" id="ARBA00009156"/>
    </source>
</evidence>
<dbReference type="GO" id="GO:0006071">
    <property type="term" value="P:glycerol metabolic process"/>
    <property type="evidence" value="ECO:0007669"/>
    <property type="project" value="TreeGrafter"/>
</dbReference>
<dbReference type="CDD" id="cd07777">
    <property type="entry name" value="ASKHA_NBD_FGGY_SHK"/>
    <property type="match status" value="1"/>
</dbReference>
<evidence type="ECO:0000256" key="7">
    <source>
        <dbReference type="ARBA" id="ARBA00022840"/>
    </source>
</evidence>
<dbReference type="EMBL" id="CAJPEX010000234">
    <property type="protein sequence ID" value="CAG0914471.1"/>
    <property type="molecule type" value="Genomic_DNA"/>
</dbReference>
<dbReference type="GO" id="GO:0006163">
    <property type="term" value="P:purine nucleotide metabolic process"/>
    <property type="evidence" value="ECO:0007669"/>
    <property type="project" value="UniProtKB-ARBA"/>
</dbReference>
<dbReference type="PANTHER" id="PTHR10196:SF67">
    <property type="entry name" value="SEDOHEPTULOKINASE"/>
    <property type="match status" value="1"/>
</dbReference>
<dbReference type="GO" id="GO:1901135">
    <property type="term" value="P:carbohydrate derivative metabolic process"/>
    <property type="evidence" value="ECO:0007669"/>
    <property type="project" value="UniProtKB-ARBA"/>
</dbReference>
<comment type="subcellular location">
    <subcellularLocation>
        <location evidence="1">Cytoplasm</location>
    </subcellularLocation>
</comment>
<evidence type="ECO:0000256" key="5">
    <source>
        <dbReference type="ARBA" id="ARBA00022741"/>
    </source>
</evidence>
<dbReference type="GO" id="GO:0050277">
    <property type="term" value="F:sedoheptulokinase activity"/>
    <property type="evidence" value="ECO:0007669"/>
    <property type="project" value="UniProtKB-EC"/>
</dbReference>
<dbReference type="GO" id="GO:0005524">
    <property type="term" value="F:ATP binding"/>
    <property type="evidence" value="ECO:0007669"/>
    <property type="project" value="UniProtKB-KW"/>
</dbReference>
<dbReference type="GO" id="GO:0005829">
    <property type="term" value="C:cytosol"/>
    <property type="evidence" value="ECO:0007669"/>
    <property type="project" value="TreeGrafter"/>
</dbReference>
<feature type="domain" description="Carbohydrate kinase FGGY N-terminal" evidence="13">
    <location>
        <begin position="13"/>
        <end position="258"/>
    </location>
</feature>
<accession>A0A7R9BFI4</accession>
<comment type="similarity">
    <text evidence="2">Belongs to the FGGY kinase family.</text>
</comment>
<gene>
    <name evidence="14" type="ORF">NMOB1V02_LOCUS2160</name>
</gene>